<dbReference type="InterPro" id="IPR057326">
    <property type="entry name" value="KR_dom"/>
</dbReference>
<organism evidence="4 5">
    <name type="scientific">Streptomyces griseocarneus</name>
    <dbReference type="NCBI Taxonomy" id="51201"/>
    <lineage>
        <taxon>Bacteria</taxon>
        <taxon>Bacillati</taxon>
        <taxon>Actinomycetota</taxon>
        <taxon>Actinomycetes</taxon>
        <taxon>Kitasatosporales</taxon>
        <taxon>Streptomycetaceae</taxon>
        <taxon>Streptomyces</taxon>
    </lineage>
</organism>
<keyword evidence="5" id="KW-1185">Reference proteome</keyword>
<name>A0ABX7RPX7_9ACTN</name>
<dbReference type="Proteomes" id="UP000671836">
    <property type="component" value="Chromosome"/>
</dbReference>
<evidence type="ECO:0000256" key="1">
    <source>
        <dbReference type="ARBA" id="ARBA00022679"/>
    </source>
</evidence>
<gene>
    <name evidence="4" type="ORF">J3S04_04695</name>
</gene>
<dbReference type="SUPFAM" id="SSF51735">
    <property type="entry name" value="NAD(P)-binding Rossmann-fold domains"/>
    <property type="match status" value="1"/>
</dbReference>
<dbReference type="InterPro" id="IPR050091">
    <property type="entry name" value="PKS_NRPS_Biosynth_Enz"/>
</dbReference>
<evidence type="ECO:0000313" key="5">
    <source>
        <dbReference type="Proteomes" id="UP000671836"/>
    </source>
</evidence>
<keyword evidence="1" id="KW-0808">Transferase</keyword>
<protein>
    <submittedName>
        <fullName evidence="4">SDR family oxidoreductase</fullName>
    </submittedName>
</protein>
<dbReference type="EMBL" id="CP071595">
    <property type="protein sequence ID" value="QSY50329.1"/>
    <property type="molecule type" value="Genomic_DNA"/>
</dbReference>
<evidence type="ECO:0000256" key="2">
    <source>
        <dbReference type="ARBA" id="ARBA00023268"/>
    </source>
</evidence>
<keyword evidence="2" id="KW-0511">Multifunctional enzyme</keyword>
<evidence type="ECO:0000313" key="4">
    <source>
        <dbReference type="EMBL" id="QSY50329.1"/>
    </source>
</evidence>
<accession>A0ABX7RPX7</accession>
<dbReference type="Gene3D" id="3.40.50.720">
    <property type="entry name" value="NAD(P)-binding Rossmann-like Domain"/>
    <property type="match status" value="1"/>
</dbReference>
<dbReference type="PANTHER" id="PTHR43775">
    <property type="entry name" value="FATTY ACID SYNTHASE"/>
    <property type="match status" value="1"/>
</dbReference>
<dbReference type="SMART" id="SM00822">
    <property type="entry name" value="PKS_KR"/>
    <property type="match status" value="1"/>
</dbReference>
<dbReference type="PANTHER" id="PTHR43775:SF51">
    <property type="entry name" value="INACTIVE PHENOLPHTHIOCEROL SYNTHESIS POLYKETIDE SYNTHASE TYPE I PKS1-RELATED"/>
    <property type="match status" value="1"/>
</dbReference>
<dbReference type="InterPro" id="IPR036291">
    <property type="entry name" value="NAD(P)-bd_dom_sf"/>
</dbReference>
<sequence>MGAEAVAVACDVSDRDALAAVLDGIPAEHALTGIVHTAGVVDDGVFASMTPERVGAVFAPKADAALHLHELTASLDLAMFTSYSSVAATYGSPGQANYAAANAVLDALAHHRRARGLAGQSLGWGLWGRASDISGHLSATDLARIGGALSDEQGMALFDAALASAPAHVLPVRLHLSELKRRGDVPALLRGLVRVPKRRATAAALDRSSLAGRLAGLSAAEQERQLTALVLGEVAGVLGHVSGRPSRRAVRSRSWASIR</sequence>
<dbReference type="Pfam" id="PF08659">
    <property type="entry name" value="KR"/>
    <property type="match status" value="1"/>
</dbReference>
<evidence type="ECO:0000259" key="3">
    <source>
        <dbReference type="SMART" id="SM00822"/>
    </source>
</evidence>
<feature type="domain" description="Ketoreductase" evidence="3">
    <location>
        <begin position="2"/>
        <end position="136"/>
    </location>
</feature>
<proteinExistence type="predicted"/>
<dbReference type="InterPro" id="IPR013968">
    <property type="entry name" value="PKS_KR"/>
</dbReference>
<reference evidence="4 5" key="1">
    <citation type="submission" date="2021-03" db="EMBL/GenBank/DDBJ databases">
        <title>Streptomyces strains.</title>
        <authorList>
            <person name="Lund M.B."/>
            <person name="Toerring T."/>
        </authorList>
    </citation>
    <scope>NUCLEOTIDE SEQUENCE [LARGE SCALE GENOMIC DNA]</scope>
    <source>
        <strain evidence="4 5">KCC S-1010</strain>
    </source>
</reference>